<dbReference type="EMBL" id="MT141775">
    <property type="protein sequence ID" value="QJA70231.1"/>
    <property type="molecule type" value="Genomic_DNA"/>
</dbReference>
<gene>
    <name evidence="1" type="ORF">MM415A03884_0004</name>
</gene>
<sequence>MTNISPRDVEFMRTVELVDGRELEVSVEGIAYFAVEEPIGEVTSVTDENGKMDRSLICDSDWAEILDKIAQELYRD</sequence>
<protein>
    <submittedName>
        <fullName evidence="1">Uncharacterized protein</fullName>
    </submittedName>
</protein>
<reference evidence="1" key="1">
    <citation type="submission" date="2020-03" db="EMBL/GenBank/DDBJ databases">
        <title>The deep terrestrial virosphere.</title>
        <authorList>
            <person name="Holmfeldt K."/>
            <person name="Nilsson E."/>
            <person name="Simone D."/>
            <person name="Lopez-Fernandez M."/>
            <person name="Wu X."/>
            <person name="de Brujin I."/>
            <person name="Lundin D."/>
            <person name="Andersson A."/>
            <person name="Bertilsson S."/>
            <person name="Dopson M."/>
        </authorList>
    </citation>
    <scope>NUCLEOTIDE SEQUENCE</scope>
    <source>
        <strain evidence="1">MM415A03884</strain>
    </source>
</reference>
<accession>A0A6M3JMJ1</accession>
<dbReference type="AlphaFoldDB" id="A0A6M3JMJ1"/>
<organism evidence="1">
    <name type="scientific">viral metagenome</name>
    <dbReference type="NCBI Taxonomy" id="1070528"/>
    <lineage>
        <taxon>unclassified sequences</taxon>
        <taxon>metagenomes</taxon>
        <taxon>organismal metagenomes</taxon>
    </lineage>
</organism>
<name>A0A6M3JMJ1_9ZZZZ</name>
<proteinExistence type="predicted"/>
<evidence type="ECO:0000313" key="1">
    <source>
        <dbReference type="EMBL" id="QJA70231.1"/>
    </source>
</evidence>